<evidence type="ECO:0000313" key="1">
    <source>
        <dbReference type="EMBL" id="MPM60338.1"/>
    </source>
</evidence>
<reference evidence="1" key="1">
    <citation type="submission" date="2019-08" db="EMBL/GenBank/DDBJ databases">
        <authorList>
            <person name="Kucharzyk K."/>
            <person name="Murdoch R.W."/>
            <person name="Higgins S."/>
            <person name="Loffler F."/>
        </authorList>
    </citation>
    <scope>NUCLEOTIDE SEQUENCE</scope>
</reference>
<dbReference type="InterPro" id="IPR045738">
    <property type="entry name" value="DUF6088"/>
</dbReference>
<dbReference type="Pfam" id="PF19570">
    <property type="entry name" value="DUF6088"/>
    <property type="match status" value="1"/>
</dbReference>
<proteinExistence type="predicted"/>
<comment type="caution">
    <text evidence="1">The sequence shown here is derived from an EMBL/GenBank/DDBJ whole genome shotgun (WGS) entry which is preliminary data.</text>
</comment>
<sequence length="207" mass="24019">MLVSYLEKNYGYNEPIFINNIKIDGIKENALRQNFNRLLKKGFLKRFDTGVYYLPKPSGVLKNAYLDSNKVVQKKYISDDTNIFGYITGLSFANQLGLTTQNPAIIEIVTNKETSKGRKIDIGNKKIIIKKAKQTITNDNYRILQFLDLMSNYEKWAECNDSTVKNILLKFLRKEKLKRDFLYKYIGNYPGIVAKRLIETGLIYEFA</sequence>
<gene>
    <name evidence="1" type="ORF">SDC9_107189</name>
</gene>
<name>A0A645B5J2_9ZZZZ</name>
<evidence type="ECO:0008006" key="2">
    <source>
        <dbReference type="Google" id="ProtNLM"/>
    </source>
</evidence>
<organism evidence="1">
    <name type="scientific">bioreactor metagenome</name>
    <dbReference type="NCBI Taxonomy" id="1076179"/>
    <lineage>
        <taxon>unclassified sequences</taxon>
        <taxon>metagenomes</taxon>
        <taxon>ecological metagenomes</taxon>
    </lineage>
</organism>
<dbReference type="EMBL" id="VSSQ01017749">
    <property type="protein sequence ID" value="MPM60338.1"/>
    <property type="molecule type" value="Genomic_DNA"/>
</dbReference>
<protein>
    <recommendedName>
        <fullName evidence="2">AbiEi antitoxin C-terminal domain-containing protein</fullName>
    </recommendedName>
</protein>
<accession>A0A645B5J2</accession>
<dbReference type="AlphaFoldDB" id="A0A645B5J2"/>